<proteinExistence type="predicted"/>
<gene>
    <name evidence="2" type="ORF">PV04_10725</name>
</gene>
<protein>
    <submittedName>
        <fullName evidence="2">Uncharacterized protein</fullName>
    </submittedName>
</protein>
<feature type="compositionally biased region" description="Low complexity" evidence="1">
    <location>
        <begin position="191"/>
        <end position="211"/>
    </location>
</feature>
<evidence type="ECO:0000313" key="3">
    <source>
        <dbReference type="Proteomes" id="UP000054266"/>
    </source>
</evidence>
<dbReference type="AlphaFoldDB" id="A0A0D2DJN9"/>
<dbReference type="HOGENOM" id="CLU_1266721_0_0_1"/>
<sequence>MSYLIIHDPTLPCPALLCSTKSVRLHPFQCFHQASSSPSADLCTRSALLRSGSSVSPSPTLLLGSKSRRRHFSTWRARHFVQDAQPDLTLRHVVTWNHSRRVLPRRCRRRRPRLPRCQWTCLGRADRQTDRQDPAPDGILVYPPRWHWASACVVVRRGTVSQAIAPSLFMDGVVLTTAGGPKKKPHQVLTSPAPRRSSIRAPRGLPLLPRPFSRASRR</sequence>
<organism evidence="2 3">
    <name type="scientific">Phialophora macrospora</name>
    <dbReference type="NCBI Taxonomy" id="1851006"/>
    <lineage>
        <taxon>Eukaryota</taxon>
        <taxon>Fungi</taxon>
        <taxon>Dikarya</taxon>
        <taxon>Ascomycota</taxon>
        <taxon>Pezizomycotina</taxon>
        <taxon>Eurotiomycetes</taxon>
        <taxon>Chaetothyriomycetidae</taxon>
        <taxon>Chaetothyriales</taxon>
        <taxon>Herpotrichiellaceae</taxon>
        <taxon>Phialophora</taxon>
    </lineage>
</organism>
<evidence type="ECO:0000256" key="1">
    <source>
        <dbReference type="SAM" id="MobiDB-lite"/>
    </source>
</evidence>
<feature type="region of interest" description="Disordered" evidence="1">
    <location>
        <begin position="179"/>
        <end position="218"/>
    </location>
</feature>
<evidence type="ECO:0000313" key="2">
    <source>
        <dbReference type="EMBL" id="KIW62562.1"/>
    </source>
</evidence>
<name>A0A0D2DJN9_9EURO</name>
<keyword evidence="3" id="KW-1185">Reference proteome</keyword>
<reference evidence="2 3" key="1">
    <citation type="submission" date="2015-01" db="EMBL/GenBank/DDBJ databases">
        <title>The Genome Sequence of Capronia semiimmersa CBS27337.</title>
        <authorList>
            <consortium name="The Broad Institute Genomics Platform"/>
            <person name="Cuomo C."/>
            <person name="de Hoog S."/>
            <person name="Gorbushina A."/>
            <person name="Stielow B."/>
            <person name="Teixiera M."/>
            <person name="Abouelleil A."/>
            <person name="Chapman S.B."/>
            <person name="Priest M."/>
            <person name="Young S.K."/>
            <person name="Wortman J."/>
            <person name="Nusbaum C."/>
            <person name="Birren B."/>
        </authorList>
    </citation>
    <scope>NUCLEOTIDE SEQUENCE [LARGE SCALE GENOMIC DNA]</scope>
    <source>
        <strain evidence="2 3">CBS 27337</strain>
    </source>
</reference>
<accession>A0A0D2DJN9</accession>
<dbReference type="Proteomes" id="UP000054266">
    <property type="component" value="Unassembled WGS sequence"/>
</dbReference>
<dbReference type="EMBL" id="KN846963">
    <property type="protein sequence ID" value="KIW62562.1"/>
    <property type="molecule type" value="Genomic_DNA"/>
</dbReference>